<accession>A0A1I7UA63</accession>
<name>A0A1I7UA63_9PELO</name>
<feature type="signal peptide" evidence="6">
    <location>
        <begin position="1"/>
        <end position="19"/>
    </location>
</feature>
<dbReference type="PANTHER" id="PTHR33893">
    <property type="entry name" value="INSULIN RELATED-RELATED-RELATED"/>
    <property type="match status" value="1"/>
</dbReference>
<dbReference type="AlphaFoldDB" id="A0A1I7UA63"/>
<sequence>MKLFIVVVFLLTLAQLGRTSLMRNWMHDFENQFPIEEETEELTDSKFNGFNNFLSRSRRSNKMKMCGKSVWKIVMLTCGGECTTSNTNIATSCCESMCTMEEITGLCCPGR</sequence>
<dbReference type="InterPro" id="IPR036438">
    <property type="entry name" value="Insulin-like_sf"/>
</dbReference>
<dbReference type="PANTHER" id="PTHR33893:SF5">
    <property type="entry name" value="INSULIN RELATED-RELATED"/>
    <property type="match status" value="1"/>
</dbReference>
<dbReference type="eggNOG" id="ENOG502TIIX">
    <property type="taxonomic scope" value="Eukaryota"/>
</dbReference>
<dbReference type="GO" id="GO:0005179">
    <property type="term" value="F:hormone activity"/>
    <property type="evidence" value="ECO:0007669"/>
    <property type="project" value="InterPro"/>
</dbReference>
<keyword evidence="5" id="KW-1015">Disulfide bond</keyword>
<evidence type="ECO:0000256" key="3">
    <source>
        <dbReference type="ARBA" id="ARBA00022525"/>
    </source>
</evidence>
<comment type="similarity">
    <text evidence="2">Belongs to the insulin family.</text>
</comment>
<comment type="subcellular location">
    <subcellularLocation>
        <location evidence="1">Secreted</location>
    </subcellularLocation>
</comment>
<dbReference type="SUPFAM" id="SSF56994">
    <property type="entry name" value="Insulin-like"/>
    <property type="match status" value="1"/>
</dbReference>
<organism evidence="7 8">
    <name type="scientific">Caenorhabditis tropicalis</name>
    <dbReference type="NCBI Taxonomy" id="1561998"/>
    <lineage>
        <taxon>Eukaryota</taxon>
        <taxon>Metazoa</taxon>
        <taxon>Ecdysozoa</taxon>
        <taxon>Nematoda</taxon>
        <taxon>Chromadorea</taxon>
        <taxon>Rhabditida</taxon>
        <taxon>Rhabditina</taxon>
        <taxon>Rhabditomorpha</taxon>
        <taxon>Rhabditoidea</taxon>
        <taxon>Rhabditidae</taxon>
        <taxon>Peloderinae</taxon>
        <taxon>Caenorhabditis</taxon>
    </lineage>
</organism>
<evidence type="ECO:0000313" key="8">
    <source>
        <dbReference type="WBParaSite" id="Csp11.Scaffold629.g16420.t1"/>
    </source>
</evidence>
<evidence type="ECO:0000256" key="5">
    <source>
        <dbReference type="ARBA" id="ARBA00023157"/>
    </source>
</evidence>
<dbReference type="InterPro" id="IPR022353">
    <property type="entry name" value="Insulin_CS"/>
</dbReference>
<keyword evidence="3" id="KW-0964">Secreted</keyword>
<evidence type="ECO:0000256" key="1">
    <source>
        <dbReference type="ARBA" id="ARBA00004613"/>
    </source>
</evidence>
<dbReference type="GO" id="GO:0005576">
    <property type="term" value="C:extracellular region"/>
    <property type="evidence" value="ECO:0007669"/>
    <property type="project" value="UniProtKB-SubCell"/>
</dbReference>
<dbReference type="PROSITE" id="PS00262">
    <property type="entry name" value="INSULIN"/>
    <property type="match status" value="1"/>
</dbReference>
<dbReference type="Pfam" id="PF03488">
    <property type="entry name" value="Ins_beta"/>
    <property type="match status" value="1"/>
</dbReference>
<dbReference type="STRING" id="1561998.A0A1I7UA63"/>
<evidence type="ECO:0000313" key="7">
    <source>
        <dbReference type="Proteomes" id="UP000095282"/>
    </source>
</evidence>
<keyword evidence="7" id="KW-1185">Reference proteome</keyword>
<protein>
    <submittedName>
        <fullName evidence="8">IlGF domain-containing protein</fullName>
    </submittedName>
</protein>
<feature type="chain" id="PRO_5009308633" evidence="6">
    <location>
        <begin position="20"/>
        <end position="111"/>
    </location>
</feature>
<dbReference type="WBParaSite" id="Csp11.Scaffold629.g16420.t1">
    <property type="protein sequence ID" value="Csp11.Scaffold629.g16420.t1"/>
    <property type="gene ID" value="Csp11.Scaffold629.g16420"/>
</dbReference>
<evidence type="ECO:0000256" key="4">
    <source>
        <dbReference type="ARBA" id="ARBA00022729"/>
    </source>
</evidence>
<dbReference type="InterPro" id="IPR003235">
    <property type="entry name" value="Nem_insulin-like_b-type"/>
</dbReference>
<dbReference type="Gene3D" id="1.10.100.10">
    <property type="entry name" value="Insulin-like"/>
    <property type="match status" value="1"/>
</dbReference>
<dbReference type="InterPro" id="IPR052335">
    <property type="entry name" value="Insulin-like_regulatory"/>
</dbReference>
<keyword evidence="4 6" id="KW-0732">Signal</keyword>
<evidence type="ECO:0000256" key="6">
    <source>
        <dbReference type="SAM" id="SignalP"/>
    </source>
</evidence>
<dbReference type="Proteomes" id="UP000095282">
    <property type="component" value="Unplaced"/>
</dbReference>
<proteinExistence type="inferred from homology"/>
<reference evidence="8" key="1">
    <citation type="submission" date="2016-11" db="UniProtKB">
        <authorList>
            <consortium name="WormBaseParasite"/>
        </authorList>
    </citation>
    <scope>IDENTIFICATION</scope>
</reference>
<evidence type="ECO:0000256" key="2">
    <source>
        <dbReference type="ARBA" id="ARBA00009034"/>
    </source>
</evidence>